<name>A0A4Q0A1G2_9FUNG</name>
<sequence length="128" mass="14199">MYTPSLKWITLSLSLMVAASQGALIQSQGKPISQLAKSASPKAIGLSPTNCKKLTELAKKFQISMANAPSIDNQPKAWAFDWCQLNDDQKSQKFPLLWCAPWKLDEALAYVKGIQWLWGSKGINLVDF</sequence>
<reference evidence="3" key="1">
    <citation type="journal article" date="2018" name="Nat. Microbiol.">
        <title>Leveraging single-cell genomics to expand the fungal tree of life.</title>
        <authorList>
            <person name="Ahrendt S.R."/>
            <person name="Quandt C.A."/>
            <person name="Ciobanu D."/>
            <person name="Clum A."/>
            <person name="Salamov A."/>
            <person name="Andreopoulos B."/>
            <person name="Cheng J.F."/>
            <person name="Woyke T."/>
            <person name="Pelin A."/>
            <person name="Henrissat B."/>
            <person name="Reynolds N.K."/>
            <person name="Benny G.L."/>
            <person name="Smith M.E."/>
            <person name="James T.Y."/>
            <person name="Grigoriev I.V."/>
        </authorList>
    </citation>
    <scope>NUCLEOTIDE SEQUENCE [LARGE SCALE GENOMIC DNA]</scope>
    <source>
        <strain evidence="3">RSA 468</strain>
    </source>
</reference>
<evidence type="ECO:0000313" key="3">
    <source>
        <dbReference type="Proteomes" id="UP000268162"/>
    </source>
</evidence>
<proteinExistence type="predicted"/>
<feature type="chain" id="PRO_5020225293" evidence="1">
    <location>
        <begin position="23"/>
        <end position="128"/>
    </location>
</feature>
<gene>
    <name evidence="2" type="ORF">BJ085DRAFT_29546</name>
</gene>
<dbReference type="EMBL" id="ML002238">
    <property type="protein sequence ID" value="RKP39874.1"/>
    <property type="molecule type" value="Genomic_DNA"/>
</dbReference>
<evidence type="ECO:0000313" key="2">
    <source>
        <dbReference type="EMBL" id="RKP39874.1"/>
    </source>
</evidence>
<dbReference type="AlphaFoldDB" id="A0A4Q0A1G2"/>
<dbReference type="Proteomes" id="UP000268162">
    <property type="component" value="Unassembled WGS sequence"/>
</dbReference>
<accession>A0A4Q0A1G2</accession>
<feature type="signal peptide" evidence="1">
    <location>
        <begin position="1"/>
        <end position="22"/>
    </location>
</feature>
<evidence type="ECO:0000256" key="1">
    <source>
        <dbReference type="SAM" id="SignalP"/>
    </source>
</evidence>
<organism evidence="2 3">
    <name type="scientific">Dimargaris cristalligena</name>
    <dbReference type="NCBI Taxonomy" id="215637"/>
    <lineage>
        <taxon>Eukaryota</taxon>
        <taxon>Fungi</taxon>
        <taxon>Fungi incertae sedis</taxon>
        <taxon>Zoopagomycota</taxon>
        <taxon>Kickxellomycotina</taxon>
        <taxon>Dimargaritomycetes</taxon>
        <taxon>Dimargaritales</taxon>
        <taxon>Dimargaritaceae</taxon>
        <taxon>Dimargaris</taxon>
    </lineage>
</organism>
<protein>
    <submittedName>
        <fullName evidence="2">Uncharacterized protein</fullName>
    </submittedName>
</protein>
<keyword evidence="1" id="KW-0732">Signal</keyword>
<keyword evidence="3" id="KW-1185">Reference proteome</keyword>